<keyword evidence="8 15" id="KW-0732">Signal</keyword>
<evidence type="ECO:0000256" key="12">
    <source>
        <dbReference type="ARBA" id="ARBA00023180"/>
    </source>
</evidence>
<dbReference type="PANTHER" id="PTHR37928:SF2">
    <property type="entry name" value="GPI ANCHORED CFEM DOMAIN PROTEIN (AFU_ORTHOLOGUE AFUA_6G10580)"/>
    <property type="match status" value="1"/>
</dbReference>
<evidence type="ECO:0000256" key="14">
    <source>
        <dbReference type="SAM" id="MobiDB-lite"/>
    </source>
</evidence>
<evidence type="ECO:0000259" key="16">
    <source>
        <dbReference type="PROSITE" id="PS52012"/>
    </source>
</evidence>
<dbReference type="PROSITE" id="PS52012">
    <property type="entry name" value="CFEM"/>
    <property type="match status" value="1"/>
</dbReference>
<evidence type="ECO:0000256" key="1">
    <source>
        <dbReference type="ARBA" id="ARBA00004609"/>
    </source>
</evidence>
<dbReference type="InterPro" id="IPR051735">
    <property type="entry name" value="CFEM_domain"/>
</dbReference>
<evidence type="ECO:0000256" key="13">
    <source>
        <dbReference type="ARBA" id="ARBA00023288"/>
    </source>
</evidence>
<dbReference type="AlphaFoldDB" id="A0A8H2XN62"/>
<dbReference type="GO" id="GO:0005886">
    <property type="term" value="C:plasma membrane"/>
    <property type="evidence" value="ECO:0007669"/>
    <property type="project" value="UniProtKB-SubCell"/>
</dbReference>
<evidence type="ECO:0000256" key="8">
    <source>
        <dbReference type="ARBA" id="ARBA00022729"/>
    </source>
</evidence>
<keyword evidence="4" id="KW-1003">Cell membrane</keyword>
<evidence type="ECO:0000256" key="7">
    <source>
        <dbReference type="ARBA" id="ARBA00022723"/>
    </source>
</evidence>
<evidence type="ECO:0000256" key="15">
    <source>
        <dbReference type="SAM" id="SignalP"/>
    </source>
</evidence>
<comment type="subcellular location">
    <subcellularLocation>
        <location evidence="1">Cell membrane</location>
        <topology evidence="1">Lipid-anchor</topology>
        <topology evidence="1">GPI-anchor</topology>
    </subcellularLocation>
    <subcellularLocation>
        <location evidence="2">Secreted</location>
    </subcellularLocation>
</comment>
<evidence type="ECO:0000256" key="11">
    <source>
        <dbReference type="ARBA" id="ARBA00023157"/>
    </source>
</evidence>
<evidence type="ECO:0000256" key="6">
    <source>
        <dbReference type="ARBA" id="ARBA00022617"/>
    </source>
</evidence>
<dbReference type="InterPro" id="IPR008427">
    <property type="entry name" value="Extracellular_membr_CFEM_dom"/>
</dbReference>
<comment type="caution">
    <text evidence="17">The sequence shown here is derived from an EMBL/GenBank/DDBJ whole genome shotgun (WGS) entry which is preliminary data.</text>
</comment>
<feature type="chain" id="PRO_5034446919" description="CFEM domain-containing protein" evidence="15">
    <location>
        <begin position="17"/>
        <end position="140"/>
    </location>
</feature>
<keyword evidence="10" id="KW-0472">Membrane</keyword>
<evidence type="ECO:0000256" key="5">
    <source>
        <dbReference type="ARBA" id="ARBA00022525"/>
    </source>
</evidence>
<keyword evidence="13" id="KW-0449">Lipoprotein</keyword>
<dbReference type="Proteomes" id="UP000663888">
    <property type="component" value="Unassembled WGS sequence"/>
</dbReference>
<evidence type="ECO:0000313" key="17">
    <source>
        <dbReference type="EMBL" id="CAE6431067.1"/>
    </source>
</evidence>
<gene>
    <name evidence="17" type="ORF">RDB_LOCUS35545</name>
</gene>
<sequence>MRVSVVVAALAAVASASTLTRRQYPSCAMPCIQSADIGNCSPTDNTCMCKNQSFIDSTAVCVKKNCTGDDLTRANEISKALCLAAGVTLSETATPSATSPATGTGSSTATPTGSTNGAINLSGSPMVGALAAIAGVVFAL</sequence>
<evidence type="ECO:0000256" key="10">
    <source>
        <dbReference type="ARBA" id="ARBA00023136"/>
    </source>
</evidence>
<dbReference type="SMART" id="SM00747">
    <property type="entry name" value="CFEM"/>
    <property type="match status" value="1"/>
</dbReference>
<name>A0A8H2XN62_9AGAM</name>
<dbReference type="PANTHER" id="PTHR37928">
    <property type="entry name" value="CFEM DOMAIN PROTEIN (AFU_ORTHOLOGUE AFUA_6G14090)"/>
    <property type="match status" value="1"/>
</dbReference>
<evidence type="ECO:0000256" key="2">
    <source>
        <dbReference type="ARBA" id="ARBA00004613"/>
    </source>
</evidence>
<proteinExistence type="inferred from homology"/>
<keyword evidence="7" id="KW-0479">Metal-binding</keyword>
<feature type="signal peptide" evidence="15">
    <location>
        <begin position="1"/>
        <end position="16"/>
    </location>
</feature>
<keyword evidence="6" id="KW-0349">Heme</keyword>
<protein>
    <recommendedName>
        <fullName evidence="16">CFEM domain-containing protein</fullName>
    </recommendedName>
</protein>
<keyword evidence="11" id="KW-1015">Disulfide bond</keyword>
<evidence type="ECO:0000313" key="18">
    <source>
        <dbReference type="Proteomes" id="UP000663888"/>
    </source>
</evidence>
<dbReference type="GO" id="GO:0005576">
    <property type="term" value="C:extracellular region"/>
    <property type="evidence" value="ECO:0007669"/>
    <property type="project" value="UniProtKB-SubCell"/>
</dbReference>
<keyword evidence="9" id="KW-0408">Iron</keyword>
<dbReference type="EMBL" id="CAJMWX010000801">
    <property type="protein sequence ID" value="CAE6431067.1"/>
    <property type="molecule type" value="Genomic_DNA"/>
</dbReference>
<accession>A0A8H2XN62</accession>
<evidence type="ECO:0000256" key="9">
    <source>
        <dbReference type="ARBA" id="ARBA00023004"/>
    </source>
</evidence>
<organism evidence="17 18">
    <name type="scientific">Rhizoctonia solani</name>
    <dbReference type="NCBI Taxonomy" id="456999"/>
    <lineage>
        <taxon>Eukaryota</taxon>
        <taxon>Fungi</taxon>
        <taxon>Dikarya</taxon>
        <taxon>Basidiomycota</taxon>
        <taxon>Agaricomycotina</taxon>
        <taxon>Agaricomycetes</taxon>
        <taxon>Cantharellales</taxon>
        <taxon>Ceratobasidiaceae</taxon>
        <taxon>Rhizoctonia</taxon>
    </lineage>
</organism>
<keyword evidence="5" id="KW-0964">Secreted</keyword>
<evidence type="ECO:0000256" key="4">
    <source>
        <dbReference type="ARBA" id="ARBA00022475"/>
    </source>
</evidence>
<evidence type="ECO:0000256" key="3">
    <source>
        <dbReference type="ARBA" id="ARBA00010031"/>
    </source>
</evidence>
<reference evidence="17" key="1">
    <citation type="submission" date="2021-01" db="EMBL/GenBank/DDBJ databases">
        <authorList>
            <person name="Kaushik A."/>
        </authorList>
    </citation>
    <scope>NUCLEOTIDE SEQUENCE</scope>
    <source>
        <strain evidence="17">AG4-R118</strain>
    </source>
</reference>
<comment type="similarity">
    <text evidence="3">Belongs to the RBT5 family.</text>
</comment>
<dbReference type="GO" id="GO:0046872">
    <property type="term" value="F:metal ion binding"/>
    <property type="evidence" value="ECO:0007669"/>
    <property type="project" value="UniProtKB-KW"/>
</dbReference>
<dbReference type="Pfam" id="PF05730">
    <property type="entry name" value="CFEM"/>
    <property type="match status" value="1"/>
</dbReference>
<feature type="domain" description="CFEM" evidence="16">
    <location>
        <begin position="1"/>
        <end position="109"/>
    </location>
</feature>
<keyword evidence="12" id="KW-0325">Glycoprotein</keyword>
<feature type="region of interest" description="Disordered" evidence="14">
    <location>
        <begin position="93"/>
        <end position="112"/>
    </location>
</feature>